<accession>A0A3T1CWE5</accession>
<proteinExistence type="predicted"/>
<keyword evidence="2" id="KW-1185">Reference proteome</keyword>
<protein>
    <submittedName>
        <fullName evidence="1">Uncharacterized protein</fullName>
    </submittedName>
</protein>
<dbReference type="Proteomes" id="UP001161669">
    <property type="component" value="Segment"/>
</dbReference>
<sequence>MVCDRYLLRWKATAEICYLKRKSNGLVMLMDGRERRDFWESVFLQQGWRDDINQDPTTHYDQENYTMVQYFCDACNDDTGGPAGYSTYKADGYVLRSWK</sequence>
<name>A0A3T1CWE5_9VIRU</name>
<reference evidence="2" key="1">
    <citation type="journal article" date="2019" name="J. Virol.">
        <title>Medusavirus, a novel large DNA virus discovered from hot spring water.</title>
        <authorList>
            <person name="Yoshikawa G."/>
            <person name="Blanc-Mathieu R."/>
            <person name="Song C."/>
            <person name="Kayama Y."/>
            <person name="Mochizuki T."/>
            <person name="Murata K."/>
            <person name="Ogata H."/>
            <person name="Takemura M."/>
        </authorList>
    </citation>
    <scope>NUCLEOTIDE SEQUENCE [LARGE SCALE GENOMIC DNA]</scope>
</reference>
<evidence type="ECO:0000313" key="1">
    <source>
        <dbReference type="EMBL" id="BBI30157.1"/>
    </source>
</evidence>
<dbReference type="KEGG" id="vg:80540509"/>
<evidence type="ECO:0000313" key="2">
    <source>
        <dbReference type="Proteomes" id="UP001161669"/>
    </source>
</evidence>
<organism evidence="1 2">
    <name type="scientific">Acanthamoeba castellanii medusavirus J1</name>
    <dbReference type="NCBI Taxonomy" id="3114988"/>
    <lineage>
        <taxon>Viruses</taxon>
        <taxon>Varidnaviria</taxon>
        <taxon>Bamfordvirae</taxon>
        <taxon>Nucleocytoviricota</taxon>
        <taxon>Megaviricetes</taxon>
        <taxon>Mamonoviridae</taxon>
        <taxon>Medusavirus</taxon>
        <taxon>Medusavirus medusae</taxon>
    </lineage>
</organism>
<dbReference type="EMBL" id="AP018495">
    <property type="protein sequence ID" value="BBI30157.1"/>
    <property type="molecule type" value="Genomic_DNA"/>
</dbReference>